<dbReference type="Proteomes" id="UP000198921">
    <property type="component" value="Unassembled WGS sequence"/>
</dbReference>
<evidence type="ECO:0000313" key="3">
    <source>
        <dbReference type="EMBL" id="SDZ19689.1"/>
    </source>
</evidence>
<dbReference type="EMBL" id="FNOT01000028">
    <property type="protein sequence ID" value="SDZ19689.1"/>
    <property type="molecule type" value="Genomic_DNA"/>
</dbReference>
<dbReference type="InterPro" id="IPR041698">
    <property type="entry name" value="Methyltransf_25"/>
</dbReference>
<name>A0A1H3R417_9ACTN</name>
<dbReference type="SUPFAM" id="SSF53335">
    <property type="entry name" value="S-adenosyl-L-methionine-dependent methyltransferases"/>
    <property type="match status" value="1"/>
</dbReference>
<keyword evidence="3" id="KW-0489">Methyltransferase</keyword>
<dbReference type="CDD" id="cd02440">
    <property type="entry name" value="AdoMet_MTases"/>
    <property type="match status" value="1"/>
</dbReference>
<dbReference type="STRING" id="1137993.SAMN05660209_05000"/>
<keyword evidence="1 3" id="KW-0808">Transferase</keyword>
<dbReference type="GO" id="GO:0032259">
    <property type="term" value="P:methylation"/>
    <property type="evidence" value="ECO:0007669"/>
    <property type="project" value="UniProtKB-KW"/>
</dbReference>
<evidence type="ECO:0000259" key="2">
    <source>
        <dbReference type="Pfam" id="PF13649"/>
    </source>
</evidence>
<dbReference type="Pfam" id="PF13649">
    <property type="entry name" value="Methyltransf_25"/>
    <property type="match status" value="1"/>
</dbReference>
<evidence type="ECO:0000313" key="4">
    <source>
        <dbReference type="Proteomes" id="UP000198921"/>
    </source>
</evidence>
<dbReference type="InterPro" id="IPR029063">
    <property type="entry name" value="SAM-dependent_MTases_sf"/>
</dbReference>
<keyword evidence="4" id="KW-1185">Reference proteome</keyword>
<evidence type="ECO:0000256" key="1">
    <source>
        <dbReference type="ARBA" id="ARBA00022679"/>
    </source>
</evidence>
<proteinExistence type="predicted"/>
<dbReference type="AlphaFoldDB" id="A0A1H3R417"/>
<protein>
    <submittedName>
        <fullName evidence="3">Methyltransferase domain-containing protein</fullName>
    </submittedName>
</protein>
<gene>
    <name evidence="3" type="ORF">SAMN05660209_05000</name>
</gene>
<dbReference type="RefSeq" id="WP_091162187.1">
    <property type="nucleotide sequence ID" value="NZ_FNOT01000028.1"/>
</dbReference>
<organism evidence="3 4">
    <name type="scientific">Geodermatophilus africanus</name>
    <dbReference type="NCBI Taxonomy" id="1137993"/>
    <lineage>
        <taxon>Bacteria</taxon>
        <taxon>Bacillati</taxon>
        <taxon>Actinomycetota</taxon>
        <taxon>Actinomycetes</taxon>
        <taxon>Geodermatophilales</taxon>
        <taxon>Geodermatophilaceae</taxon>
        <taxon>Geodermatophilus</taxon>
    </lineage>
</organism>
<dbReference type="Gene3D" id="3.40.50.150">
    <property type="entry name" value="Vaccinia Virus protein VP39"/>
    <property type="match status" value="1"/>
</dbReference>
<dbReference type="PANTHER" id="PTHR43861:SF3">
    <property type="entry name" value="PUTATIVE (AFU_ORTHOLOGUE AFUA_2G14390)-RELATED"/>
    <property type="match status" value="1"/>
</dbReference>
<sequence length="264" mass="28152">MADYALAVSDEEVQRYRFMAERARIDEAGLWRRAGIDPGAVVADVGCGPAAVSVVIADLVGPAGHVIAVEREESARAEARQVVAAAGANNVELLAGTATDTGIPAGSVDVVMMRHVLAHNGPDEQPIVDHLAHLVRPGGSVYLVDADATAFRILDIDPDLEDLTENYLELHRRRGNDLQTGLRLGRLLGRAGLDVVLHEGRYTIAKMPPGMRPPAWAARDAMLAEGIASADDLRRWEAAFARMDAAPEPSTLFAPGFIALGTAR</sequence>
<reference evidence="4" key="1">
    <citation type="submission" date="2016-10" db="EMBL/GenBank/DDBJ databases">
        <authorList>
            <person name="Varghese N."/>
            <person name="Submissions S."/>
        </authorList>
    </citation>
    <scope>NUCLEOTIDE SEQUENCE [LARGE SCALE GENOMIC DNA]</scope>
    <source>
        <strain evidence="4">DSM 45422</strain>
    </source>
</reference>
<dbReference type="GO" id="GO:0008168">
    <property type="term" value="F:methyltransferase activity"/>
    <property type="evidence" value="ECO:0007669"/>
    <property type="project" value="UniProtKB-KW"/>
</dbReference>
<dbReference type="OrthoDB" id="9795634at2"/>
<dbReference type="PANTHER" id="PTHR43861">
    <property type="entry name" value="TRANS-ACONITATE 2-METHYLTRANSFERASE-RELATED"/>
    <property type="match status" value="1"/>
</dbReference>
<feature type="domain" description="Methyltransferase" evidence="2">
    <location>
        <begin position="42"/>
        <end position="139"/>
    </location>
</feature>
<accession>A0A1H3R417</accession>